<reference evidence="2 3" key="1">
    <citation type="submission" date="2019-02" db="EMBL/GenBank/DDBJ databases">
        <title>Kribbella capetownensis sp. nov. and Kribbella speibonae sp. nov., isolated from soil.</title>
        <authorList>
            <person name="Curtis S.M."/>
            <person name="Norton I."/>
            <person name="Everest G.J."/>
            <person name="Meyers P.R."/>
        </authorList>
    </citation>
    <scope>NUCLEOTIDE SEQUENCE [LARGE SCALE GENOMIC DNA]</scope>
    <source>
        <strain evidence="2 3">DSM 27082</strain>
    </source>
</reference>
<dbReference type="SUPFAM" id="SSF53335">
    <property type="entry name" value="S-adenosyl-L-methionine-dependent methyltransferases"/>
    <property type="match status" value="1"/>
</dbReference>
<dbReference type="GO" id="GO:0008168">
    <property type="term" value="F:methyltransferase activity"/>
    <property type="evidence" value="ECO:0007669"/>
    <property type="project" value="UniProtKB-KW"/>
</dbReference>
<keyword evidence="1 2" id="KW-0808">Transferase</keyword>
<keyword evidence="2" id="KW-0489">Methyltransferase</keyword>
<dbReference type="Proteomes" id="UP000292695">
    <property type="component" value="Unassembled WGS sequence"/>
</dbReference>
<protein>
    <submittedName>
        <fullName evidence="2">SAM-dependent methyltransferase</fullName>
    </submittedName>
</protein>
<name>A0A4R0I5G8_9ACTN</name>
<evidence type="ECO:0000313" key="3">
    <source>
        <dbReference type="Proteomes" id="UP000292695"/>
    </source>
</evidence>
<evidence type="ECO:0000313" key="2">
    <source>
        <dbReference type="EMBL" id="TCC24093.1"/>
    </source>
</evidence>
<comment type="caution">
    <text evidence="2">The sequence shown here is derived from an EMBL/GenBank/DDBJ whole genome shotgun (WGS) entry which is preliminary data.</text>
</comment>
<dbReference type="Pfam" id="PF13489">
    <property type="entry name" value="Methyltransf_23"/>
    <property type="match status" value="1"/>
</dbReference>
<dbReference type="EMBL" id="SJKA01000016">
    <property type="protein sequence ID" value="TCC24093.1"/>
    <property type="molecule type" value="Genomic_DNA"/>
</dbReference>
<dbReference type="PANTHER" id="PTHR43861:SF3">
    <property type="entry name" value="PUTATIVE (AFU_ORTHOLOGUE AFUA_2G14390)-RELATED"/>
    <property type="match status" value="1"/>
</dbReference>
<dbReference type="CDD" id="cd02440">
    <property type="entry name" value="AdoMet_MTases"/>
    <property type="match status" value="1"/>
</dbReference>
<keyword evidence="3" id="KW-1185">Reference proteome</keyword>
<proteinExistence type="predicted"/>
<organism evidence="2 3">
    <name type="scientific">Kribbella sindirgiensis</name>
    <dbReference type="NCBI Taxonomy" id="1124744"/>
    <lineage>
        <taxon>Bacteria</taxon>
        <taxon>Bacillati</taxon>
        <taxon>Actinomycetota</taxon>
        <taxon>Actinomycetes</taxon>
        <taxon>Propionibacteriales</taxon>
        <taxon>Kribbellaceae</taxon>
        <taxon>Kribbella</taxon>
    </lineage>
</organism>
<dbReference type="PANTHER" id="PTHR43861">
    <property type="entry name" value="TRANS-ACONITATE 2-METHYLTRANSFERASE-RELATED"/>
    <property type="match status" value="1"/>
</dbReference>
<accession>A0A4R0I5G8</accession>
<dbReference type="InterPro" id="IPR029063">
    <property type="entry name" value="SAM-dependent_MTases_sf"/>
</dbReference>
<dbReference type="AlphaFoldDB" id="A0A4R0I5G8"/>
<dbReference type="Gene3D" id="3.40.50.150">
    <property type="entry name" value="Vaccinia Virus protein VP39"/>
    <property type="match status" value="1"/>
</dbReference>
<sequence length="271" mass="30016">MCRSTVSAQAGAMNDYIFDTGSELGHHHLDHLGRLLDTPTTWRLERLGLTPDQRCLELGAGSGSIANWLAARTREVVAVDIDTTQLYDVAPGVHVIKHDLRDGLPVDGPFDLIHARLLLLHLPEREQILQRLVTALAPGGHLILGDITDRPLELLAVPEPADRDLWEKIQHLSHHVVSPARGVSWTWARETAERMTAAGLVDVDVMDYSQTAAGGTDGCLLHRNLNQQAEPLLLAAGATADELARYRELMLDPRFRAWFYQLLYTSARKPG</sequence>
<dbReference type="GO" id="GO:0032259">
    <property type="term" value="P:methylation"/>
    <property type="evidence" value="ECO:0007669"/>
    <property type="project" value="UniProtKB-KW"/>
</dbReference>
<dbReference type="OrthoDB" id="3469983at2"/>
<gene>
    <name evidence="2" type="ORF">E0H50_33675</name>
</gene>
<evidence type="ECO:0000256" key="1">
    <source>
        <dbReference type="ARBA" id="ARBA00022679"/>
    </source>
</evidence>